<dbReference type="RefSeq" id="WP_160600664.1">
    <property type="nucleotide sequence ID" value="NZ_WTYU01000001.1"/>
</dbReference>
<feature type="compositionally biased region" description="Basic and acidic residues" evidence="1">
    <location>
        <begin position="766"/>
        <end position="777"/>
    </location>
</feature>
<feature type="region of interest" description="Disordered" evidence="1">
    <location>
        <begin position="766"/>
        <end position="825"/>
    </location>
</feature>
<dbReference type="OrthoDB" id="279005at2"/>
<accession>A0A6L7GG37</accession>
<comment type="caution">
    <text evidence="3">The sequence shown here is derived from an EMBL/GenBank/DDBJ whole genome shotgun (WGS) entry which is preliminary data.</text>
</comment>
<dbReference type="EMBL" id="WTYU01000001">
    <property type="protein sequence ID" value="MXP14505.1"/>
    <property type="molecule type" value="Genomic_DNA"/>
</dbReference>
<evidence type="ECO:0000256" key="1">
    <source>
        <dbReference type="SAM" id="MobiDB-lite"/>
    </source>
</evidence>
<organism evidence="3 4">
    <name type="scientific">Allopontixanthobacter confluentis</name>
    <dbReference type="NCBI Taxonomy" id="1849021"/>
    <lineage>
        <taxon>Bacteria</taxon>
        <taxon>Pseudomonadati</taxon>
        <taxon>Pseudomonadota</taxon>
        <taxon>Alphaproteobacteria</taxon>
        <taxon>Sphingomonadales</taxon>
        <taxon>Erythrobacteraceae</taxon>
        <taxon>Allopontixanthobacter</taxon>
    </lineage>
</organism>
<keyword evidence="4" id="KW-1185">Reference proteome</keyword>
<dbReference type="Pfam" id="PF18821">
    <property type="entry name" value="LPD7"/>
    <property type="match status" value="1"/>
</dbReference>
<name>A0A6L7GG37_9SPHN</name>
<dbReference type="InterPro" id="IPR040677">
    <property type="entry name" value="LPD7"/>
</dbReference>
<dbReference type="AlphaFoldDB" id="A0A6L7GG37"/>
<evidence type="ECO:0000313" key="4">
    <source>
        <dbReference type="Proteomes" id="UP000473531"/>
    </source>
</evidence>
<evidence type="ECO:0000259" key="2">
    <source>
        <dbReference type="Pfam" id="PF18821"/>
    </source>
</evidence>
<reference evidence="3 4" key="1">
    <citation type="submission" date="2019-12" db="EMBL/GenBank/DDBJ databases">
        <title>Genomic-based taxomic classification of the family Erythrobacteraceae.</title>
        <authorList>
            <person name="Xu L."/>
        </authorList>
    </citation>
    <scope>NUCLEOTIDE SEQUENCE [LARGE SCALE GENOMIC DNA]</scope>
    <source>
        <strain evidence="3 4">KCTC 52259</strain>
    </source>
</reference>
<sequence>MMAKMIPYKGIFGSAARPATSDRNLLGISWSLAKYIANLELDEIDLQNLREVAKIGEYVVGDTAEGARIQDRRTCNLESDSWQDRALEWAYLVAAHGENALRQLIVSYNDASITIDIARKHQEVFLRVLRAQDYPVIFSTHGDTDNPHWHAAICVHDVKNDQRGNWGQQFEIEASHIALAICVFEDQLQCEPNRRYVADHTGVYHTWSGIKVASADGTIESTGRLKVVQSRQIAFVNESVAPDAAETQTMNMFDALRLTASGVVKEAKSWSDLHCGLARCGMRYDTYTAAGKIVGGYIVAINPDDREDDRINGSVCNAGYIRLVKKFGDKPFAAPVDGLRTRSFIKPTYSKKSLEDQSCEQKEKERAAKEANLSDQLSKTLAEKHRMQRDMKLKESADYEETGSVKIKRIRDASKRLKQEHDQERAAVAGVKAAIRKDRQKPGRGRPSPAGPVEAIIWGVPPAGEFPKVSNFRPVPDTWKKKYTILGQAFPRDYVVGGKLAFTETQNLIVLKNYDRQAQIDALLLAQQKFGTVKIHGTRKQRRILIGLAAELGVPLGRSQSAQGARHLARVNLTGEWLSINQHIDLHPTTDNQLAPIEPDDGKSIEVTRRANAPPPPQNLRAVIEGASPSRKISAKLRPKGKPGTLRFHKQKYIDLYLEHTRDPPDDIHKSNDGDFTISGNWRDPFDGELKYASERQHAELSRRYEVQEKELSILADVVMKFLQELGPWINLKSQIGGLNTSEGRIAWQRLESELGQKIVTRLQRSFREEAETRDPNTSETKTGANKAGQEIAKSRTSNGKSMAHKINDAERTRDHLNWDGDRSL</sequence>
<evidence type="ECO:0000313" key="3">
    <source>
        <dbReference type="EMBL" id="MXP14505.1"/>
    </source>
</evidence>
<dbReference type="Proteomes" id="UP000473531">
    <property type="component" value="Unassembled WGS sequence"/>
</dbReference>
<feature type="domain" description="Large polyvalent protein-associated" evidence="2">
    <location>
        <begin position="481"/>
        <end position="556"/>
    </location>
</feature>
<protein>
    <recommendedName>
        <fullName evidence="2">Large polyvalent protein-associated domain-containing protein</fullName>
    </recommendedName>
</protein>
<feature type="compositionally biased region" description="Basic and acidic residues" evidence="1">
    <location>
        <begin position="806"/>
        <end position="825"/>
    </location>
</feature>
<gene>
    <name evidence="3" type="ORF">GRI44_07050</name>
</gene>
<proteinExistence type="predicted"/>